<evidence type="ECO:0000313" key="3">
    <source>
        <dbReference type="EMBL" id="RAK50759.1"/>
    </source>
</evidence>
<dbReference type="OrthoDB" id="9811519at2"/>
<dbReference type="Pfam" id="PF02615">
    <property type="entry name" value="Ldh_2"/>
    <property type="match status" value="1"/>
</dbReference>
<dbReference type="RefSeq" id="WP_111516488.1">
    <property type="nucleotide sequence ID" value="NZ_QFYR01000006.1"/>
</dbReference>
<comment type="caution">
    <text evidence="3">The sequence shown here is derived from an EMBL/GenBank/DDBJ whole genome shotgun (WGS) entry which is preliminary data.</text>
</comment>
<keyword evidence="4" id="KW-1185">Reference proteome</keyword>
<comment type="similarity">
    <text evidence="1">Belongs to the LDH2/MDH2 oxidoreductase family.</text>
</comment>
<dbReference type="PANTHER" id="PTHR11091">
    <property type="entry name" value="OXIDOREDUCTASE-RELATED"/>
    <property type="match status" value="1"/>
</dbReference>
<dbReference type="Gene3D" id="1.10.1530.10">
    <property type="match status" value="1"/>
</dbReference>
<evidence type="ECO:0000256" key="2">
    <source>
        <dbReference type="ARBA" id="ARBA00023002"/>
    </source>
</evidence>
<evidence type="ECO:0000313" key="4">
    <source>
        <dbReference type="Proteomes" id="UP000249725"/>
    </source>
</evidence>
<dbReference type="InterPro" id="IPR043144">
    <property type="entry name" value="Mal/L-sulf/L-lact_DH-like_ah"/>
</dbReference>
<evidence type="ECO:0000256" key="1">
    <source>
        <dbReference type="ARBA" id="ARBA00006056"/>
    </source>
</evidence>
<dbReference type="Proteomes" id="UP000249725">
    <property type="component" value="Unassembled WGS sequence"/>
</dbReference>
<gene>
    <name evidence="3" type="ORF">DJ018_18630</name>
</gene>
<sequence length="342" mass="35223">MSVVPVSEAERVALQALRRAGAPEEAARTQVGLLLEAELRGVPSHGLLRLPRLIRRIHNGVANPAATGQHEWRAPGMLSVNGENGLGPVVALAALEAVKPRARELGVAVAAISNSNHLGMLAWYAEQVAADGLALIALTTSEALVHPWGGRRALVGTNPIAVGAPTGGRPFVMDTATGVVSMGKIHDHANRGAPLEPGWALDAEGRPTTNAEAAKAGAIAPFGGAKGYALGLAFELLVAGLTGSALGDAVKGTLDDDAVCNKGDLFIVLDAGLAAGEGRLAAYLDLIRESPPAEGFDTVRIPGDRAHQVRAGRLESGLPIADEVWLQLQALAEGAVHEETVP</sequence>
<keyword evidence="2" id="KW-0560">Oxidoreductase</keyword>
<name>A0A328A8G3_9CAUL</name>
<organism evidence="3 4">
    <name type="scientific">Phenylobacterium deserti</name>
    <dbReference type="NCBI Taxonomy" id="1914756"/>
    <lineage>
        <taxon>Bacteria</taxon>
        <taxon>Pseudomonadati</taxon>
        <taxon>Pseudomonadota</taxon>
        <taxon>Alphaproteobacteria</taxon>
        <taxon>Caulobacterales</taxon>
        <taxon>Caulobacteraceae</taxon>
        <taxon>Phenylobacterium</taxon>
    </lineage>
</organism>
<dbReference type="Gene3D" id="3.30.60.50">
    <property type="entry name" value="Hypothetical oxidoreductase yiak, domain 3"/>
    <property type="match status" value="1"/>
</dbReference>
<dbReference type="SUPFAM" id="SSF89733">
    <property type="entry name" value="L-sulfolactate dehydrogenase-like"/>
    <property type="match status" value="1"/>
</dbReference>
<dbReference type="InterPro" id="IPR036111">
    <property type="entry name" value="Mal/L-sulfo/L-lacto_DH-like_sf"/>
</dbReference>
<dbReference type="InterPro" id="IPR003767">
    <property type="entry name" value="Malate/L-lactate_DH-like"/>
</dbReference>
<reference evidence="4" key="1">
    <citation type="submission" date="2018-05" db="EMBL/GenBank/DDBJ databases">
        <authorList>
            <person name="Li X."/>
        </authorList>
    </citation>
    <scope>NUCLEOTIDE SEQUENCE [LARGE SCALE GENOMIC DNA]</scope>
    <source>
        <strain evidence="4">YIM 73061</strain>
    </source>
</reference>
<protein>
    <submittedName>
        <fullName evidence="3">Ldh family oxidoreductase</fullName>
    </submittedName>
</protein>
<dbReference type="AlphaFoldDB" id="A0A328A8G3"/>
<dbReference type="Gene3D" id="3.30.1370.60">
    <property type="entry name" value="Hypothetical oxidoreductase yiak, domain 2"/>
    <property type="match status" value="1"/>
</dbReference>
<dbReference type="EMBL" id="QFYR01000006">
    <property type="protein sequence ID" value="RAK50759.1"/>
    <property type="molecule type" value="Genomic_DNA"/>
</dbReference>
<accession>A0A328A8G3</accession>
<dbReference type="InterPro" id="IPR043143">
    <property type="entry name" value="Mal/L-sulf/L-lact_DH-like_NADP"/>
</dbReference>
<proteinExistence type="inferred from homology"/>
<dbReference type="PANTHER" id="PTHR11091:SF0">
    <property type="entry name" value="MALATE DEHYDROGENASE"/>
    <property type="match status" value="1"/>
</dbReference>
<dbReference type="GO" id="GO:0016491">
    <property type="term" value="F:oxidoreductase activity"/>
    <property type="evidence" value="ECO:0007669"/>
    <property type="project" value="UniProtKB-KW"/>
</dbReference>